<dbReference type="PANTHER" id="PTHR30572:SF4">
    <property type="entry name" value="ABC TRANSPORTER PERMEASE YTRF"/>
    <property type="match status" value="1"/>
</dbReference>
<evidence type="ECO:0000256" key="7">
    <source>
        <dbReference type="SAM" id="Phobius"/>
    </source>
</evidence>
<feature type="domain" description="MacB-like periplasmic core" evidence="9">
    <location>
        <begin position="83"/>
        <end position="184"/>
    </location>
</feature>
<evidence type="ECO:0000259" key="9">
    <source>
        <dbReference type="Pfam" id="PF12704"/>
    </source>
</evidence>
<keyword evidence="5 7" id="KW-0472">Membrane</keyword>
<dbReference type="EMBL" id="CP155447">
    <property type="protein sequence ID" value="XBH03693.1"/>
    <property type="molecule type" value="Genomic_DNA"/>
</dbReference>
<dbReference type="InterPro" id="IPR050250">
    <property type="entry name" value="Macrolide_Exporter_MacB"/>
</dbReference>
<feature type="domain" description="ABC3 transporter permease C-terminal" evidence="8">
    <location>
        <begin position="214"/>
        <end position="328"/>
    </location>
</feature>
<feature type="transmembrane region" description="Helical" evidence="7">
    <location>
        <begin position="255"/>
        <end position="280"/>
    </location>
</feature>
<evidence type="ECO:0000256" key="2">
    <source>
        <dbReference type="ARBA" id="ARBA00022475"/>
    </source>
</evidence>
<keyword evidence="4 7" id="KW-1133">Transmembrane helix</keyword>
<dbReference type="AlphaFoldDB" id="A0AAU7CF24"/>
<evidence type="ECO:0000256" key="1">
    <source>
        <dbReference type="ARBA" id="ARBA00004651"/>
    </source>
</evidence>
<evidence type="ECO:0000313" key="10">
    <source>
        <dbReference type="EMBL" id="XBH03693.1"/>
    </source>
</evidence>
<evidence type="ECO:0000259" key="8">
    <source>
        <dbReference type="Pfam" id="PF02687"/>
    </source>
</evidence>
<dbReference type="Pfam" id="PF12704">
    <property type="entry name" value="MacB_PCD"/>
    <property type="match status" value="1"/>
</dbReference>
<sequence>MPCGRCPAKVIAAEVWKVAPPIDGHGGTGLGGVAFNMLTKPKDQGLNGLLNLIAVEGQDIREHAKLKNATIHRSILPASKGGGRMLNESDAGKPHIVISTKIARDSPNADGSPRKVGQTMRLGSQDFTIVGLYNTGSLLVDSTIVMDIGMARTLFGLGSNAVSTYNLEPADSAQSDALAERISRAVPGVRVQRISQFNLTVGAIMGRLDLFLLLAVALAVLVGGVGIANTMLMSTSERYVEFGVMRTNGWTRRNVLCLVTAESALLGLLSGLIGAGLATAGVLTINRFLDGFALELRPGLIAVSLAAALVTATLSGLYPAWKASRMTPMDAIRHSLT</sequence>
<comment type="subcellular location">
    <subcellularLocation>
        <location evidence="1">Cell membrane</location>
        <topology evidence="1">Multi-pass membrane protein</topology>
    </subcellularLocation>
</comment>
<protein>
    <submittedName>
        <fullName evidence="10">FtsX-like permease family protein</fullName>
    </submittedName>
</protein>
<dbReference type="Pfam" id="PF02687">
    <property type="entry name" value="FtsX"/>
    <property type="match status" value="1"/>
</dbReference>
<dbReference type="RefSeq" id="WP_406696432.1">
    <property type="nucleotide sequence ID" value="NZ_CP155447.1"/>
</dbReference>
<dbReference type="PANTHER" id="PTHR30572">
    <property type="entry name" value="MEMBRANE COMPONENT OF TRANSPORTER-RELATED"/>
    <property type="match status" value="1"/>
</dbReference>
<dbReference type="InterPro" id="IPR025857">
    <property type="entry name" value="MacB_PCD"/>
</dbReference>
<feature type="transmembrane region" description="Helical" evidence="7">
    <location>
        <begin position="210"/>
        <end position="234"/>
    </location>
</feature>
<accession>A0AAU7CF24</accession>
<dbReference type="InterPro" id="IPR003838">
    <property type="entry name" value="ABC3_permease_C"/>
</dbReference>
<feature type="transmembrane region" description="Helical" evidence="7">
    <location>
        <begin position="300"/>
        <end position="321"/>
    </location>
</feature>
<reference evidence="10" key="1">
    <citation type="submission" date="2024-05" db="EMBL/GenBank/DDBJ databases">
        <title>Planctomycetes of the genus Singulisphaera possess chitinolytic capabilities.</title>
        <authorList>
            <person name="Ivanova A."/>
        </authorList>
    </citation>
    <scope>NUCLEOTIDE SEQUENCE</scope>
    <source>
        <strain evidence="10">Ch08T</strain>
    </source>
</reference>
<keyword evidence="2" id="KW-1003">Cell membrane</keyword>
<evidence type="ECO:0000256" key="6">
    <source>
        <dbReference type="ARBA" id="ARBA00038076"/>
    </source>
</evidence>
<evidence type="ECO:0000256" key="5">
    <source>
        <dbReference type="ARBA" id="ARBA00023136"/>
    </source>
</evidence>
<dbReference type="GO" id="GO:0022857">
    <property type="term" value="F:transmembrane transporter activity"/>
    <property type="evidence" value="ECO:0007669"/>
    <property type="project" value="TreeGrafter"/>
</dbReference>
<keyword evidence="3 7" id="KW-0812">Transmembrane</keyword>
<proteinExistence type="inferred from homology"/>
<evidence type="ECO:0000256" key="3">
    <source>
        <dbReference type="ARBA" id="ARBA00022692"/>
    </source>
</evidence>
<name>A0AAU7CF24_9BACT</name>
<gene>
    <name evidence="10" type="ORF">V5E97_36120</name>
</gene>
<organism evidence="10">
    <name type="scientific">Singulisphaera sp. Ch08</name>
    <dbReference type="NCBI Taxonomy" id="3120278"/>
    <lineage>
        <taxon>Bacteria</taxon>
        <taxon>Pseudomonadati</taxon>
        <taxon>Planctomycetota</taxon>
        <taxon>Planctomycetia</taxon>
        <taxon>Isosphaerales</taxon>
        <taxon>Isosphaeraceae</taxon>
        <taxon>Singulisphaera</taxon>
    </lineage>
</organism>
<comment type="similarity">
    <text evidence="6">Belongs to the ABC-4 integral membrane protein family.</text>
</comment>
<evidence type="ECO:0000256" key="4">
    <source>
        <dbReference type="ARBA" id="ARBA00022989"/>
    </source>
</evidence>
<dbReference type="GO" id="GO:0005886">
    <property type="term" value="C:plasma membrane"/>
    <property type="evidence" value="ECO:0007669"/>
    <property type="project" value="UniProtKB-SubCell"/>
</dbReference>